<gene>
    <name evidence="1" type="ORF">LIER_14573</name>
</gene>
<sequence length="151" mass="17378">MKRRFWFLSPWNLHTNGRTWSSFKERLSTIYAQLKNQGRLDILDYVVCTLWSLWKARNRIIFEEKRECWAQIWEAGVHLADDFAAGNCKGEATNASTTDDTDNSAGRWQIPETGYMKFNIDAALNATTNSGAAGVIRRNDKGEFWGRDPHC</sequence>
<keyword evidence="2" id="KW-1185">Reference proteome</keyword>
<dbReference type="EMBL" id="BAABME010003068">
    <property type="protein sequence ID" value="GAA0157268.1"/>
    <property type="molecule type" value="Genomic_DNA"/>
</dbReference>
<accession>A0AAV3Q169</accession>
<comment type="caution">
    <text evidence="1">The sequence shown here is derived from an EMBL/GenBank/DDBJ whole genome shotgun (WGS) entry which is preliminary data.</text>
</comment>
<evidence type="ECO:0000313" key="2">
    <source>
        <dbReference type="Proteomes" id="UP001454036"/>
    </source>
</evidence>
<evidence type="ECO:0000313" key="1">
    <source>
        <dbReference type="EMBL" id="GAA0157268.1"/>
    </source>
</evidence>
<dbReference type="AlphaFoldDB" id="A0AAV3Q169"/>
<reference evidence="1 2" key="1">
    <citation type="submission" date="2024-01" db="EMBL/GenBank/DDBJ databases">
        <title>The complete chloroplast genome sequence of Lithospermum erythrorhizon: insights into the phylogenetic relationship among Boraginaceae species and the maternal lineages of purple gromwells.</title>
        <authorList>
            <person name="Okada T."/>
            <person name="Watanabe K."/>
        </authorList>
    </citation>
    <scope>NUCLEOTIDE SEQUENCE [LARGE SCALE GENOMIC DNA]</scope>
</reference>
<protein>
    <submittedName>
        <fullName evidence="1">Uncharacterized protein</fullName>
    </submittedName>
</protein>
<dbReference type="Proteomes" id="UP001454036">
    <property type="component" value="Unassembled WGS sequence"/>
</dbReference>
<name>A0AAV3Q169_LITER</name>
<organism evidence="1 2">
    <name type="scientific">Lithospermum erythrorhizon</name>
    <name type="common">Purple gromwell</name>
    <name type="synonym">Lithospermum officinale var. erythrorhizon</name>
    <dbReference type="NCBI Taxonomy" id="34254"/>
    <lineage>
        <taxon>Eukaryota</taxon>
        <taxon>Viridiplantae</taxon>
        <taxon>Streptophyta</taxon>
        <taxon>Embryophyta</taxon>
        <taxon>Tracheophyta</taxon>
        <taxon>Spermatophyta</taxon>
        <taxon>Magnoliopsida</taxon>
        <taxon>eudicotyledons</taxon>
        <taxon>Gunneridae</taxon>
        <taxon>Pentapetalae</taxon>
        <taxon>asterids</taxon>
        <taxon>lamiids</taxon>
        <taxon>Boraginales</taxon>
        <taxon>Boraginaceae</taxon>
        <taxon>Boraginoideae</taxon>
        <taxon>Lithospermeae</taxon>
        <taxon>Lithospermum</taxon>
    </lineage>
</organism>
<proteinExistence type="predicted"/>